<evidence type="ECO:0000313" key="5">
    <source>
        <dbReference type="Proteomes" id="UP000655225"/>
    </source>
</evidence>
<dbReference type="GO" id="GO:0005737">
    <property type="term" value="C:cytoplasm"/>
    <property type="evidence" value="ECO:0007669"/>
    <property type="project" value="TreeGrafter"/>
</dbReference>
<dbReference type="GO" id="GO:0010427">
    <property type="term" value="F:abscisic acid binding"/>
    <property type="evidence" value="ECO:0007669"/>
    <property type="project" value="TreeGrafter"/>
</dbReference>
<dbReference type="GO" id="GO:0009820">
    <property type="term" value="P:alkaloid metabolic process"/>
    <property type="evidence" value="ECO:0007669"/>
    <property type="project" value="UniProtKB-KW"/>
</dbReference>
<dbReference type="OMA" id="IPGPREW"/>
<dbReference type="EMBL" id="JABCRI010000022">
    <property type="protein sequence ID" value="KAF8379050.1"/>
    <property type="molecule type" value="Genomic_DNA"/>
</dbReference>
<reference evidence="4 5" key="1">
    <citation type="submission" date="2020-04" db="EMBL/GenBank/DDBJ databases">
        <title>Plant Genome Project.</title>
        <authorList>
            <person name="Zhang R.-G."/>
        </authorList>
    </citation>
    <scope>NUCLEOTIDE SEQUENCE [LARGE SCALE GENOMIC DNA]</scope>
    <source>
        <strain evidence="4">YNK0</strain>
        <tissue evidence="4">Leaf</tissue>
    </source>
</reference>
<dbReference type="GO" id="GO:0009738">
    <property type="term" value="P:abscisic acid-activated signaling pathway"/>
    <property type="evidence" value="ECO:0007669"/>
    <property type="project" value="TreeGrafter"/>
</dbReference>
<dbReference type="Pfam" id="PF00407">
    <property type="entry name" value="Bet_v_1"/>
    <property type="match status" value="1"/>
</dbReference>
<keyword evidence="2" id="KW-0017">Alkaloid metabolism</keyword>
<dbReference type="Proteomes" id="UP000655225">
    <property type="component" value="Unassembled WGS sequence"/>
</dbReference>
<gene>
    <name evidence="4" type="ORF">HHK36_028477</name>
</gene>
<evidence type="ECO:0000256" key="1">
    <source>
        <dbReference type="ARBA" id="ARBA00009744"/>
    </source>
</evidence>
<dbReference type="SUPFAM" id="SSF55961">
    <property type="entry name" value="Bet v1-like"/>
    <property type="match status" value="1"/>
</dbReference>
<dbReference type="Gene3D" id="3.30.530.20">
    <property type="match status" value="1"/>
</dbReference>
<dbReference type="PANTHER" id="PTHR31213">
    <property type="entry name" value="OS08G0374000 PROTEIN-RELATED"/>
    <property type="match status" value="1"/>
</dbReference>
<sequence>MRGQVYNDLEVGASAEEVWAVYSSPELPRLIVELQPGVFEKIDIVQGNGRVDTVLHVVLAQGLPEPREWKEKFMKIDHKERTKVVRQIEGGYLGLGFRFYEIIFKIIAKDEHSCIIRSTTAFDIEESFEANASLINASSMWGMAKAISNYVMQKKESGSNK</sequence>
<comment type="similarity">
    <text evidence="1">Belongs to the BetVI family.</text>
</comment>
<dbReference type="InterPro" id="IPR000916">
    <property type="entry name" value="Bet_v_I/MLP"/>
</dbReference>
<organism evidence="4 5">
    <name type="scientific">Tetracentron sinense</name>
    <name type="common">Spur-leaf</name>
    <dbReference type="NCBI Taxonomy" id="13715"/>
    <lineage>
        <taxon>Eukaryota</taxon>
        <taxon>Viridiplantae</taxon>
        <taxon>Streptophyta</taxon>
        <taxon>Embryophyta</taxon>
        <taxon>Tracheophyta</taxon>
        <taxon>Spermatophyta</taxon>
        <taxon>Magnoliopsida</taxon>
        <taxon>Trochodendrales</taxon>
        <taxon>Trochodendraceae</taxon>
        <taxon>Tetracentron</taxon>
    </lineage>
</organism>
<protein>
    <recommendedName>
        <fullName evidence="3">Bet v I/Major latex protein domain-containing protein</fullName>
    </recommendedName>
</protein>
<proteinExistence type="inferred from homology"/>
<name>A0A834YHC4_TETSI</name>
<evidence type="ECO:0000256" key="2">
    <source>
        <dbReference type="ARBA" id="ARBA00022589"/>
    </source>
</evidence>
<dbReference type="AlphaFoldDB" id="A0A834YHC4"/>
<dbReference type="PANTHER" id="PTHR31213:SF19">
    <property type="entry name" value="BET V I_MAJOR LATEX PROTEIN DOMAIN-CONTAINING PROTEIN"/>
    <property type="match status" value="1"/>
</dbReference>
<dbReference type="GO" id="GO:0038023">
    <property type="term" value="F:signaling receptor activity"/>
    <property type="evidence" value="ECO:0007669"/>
    <property type="project" value="TreeGrafter"/>
</dbReference>
<feature type="domain" description="Bet v I/Major latex protein" evidence="3">
    <location>
        <begin position="3"/>
        <end position="152"/>
    </location>
</feature>
<keyword evidence="5" id="KW-1185">Reference proteome</keyword>
<evidence type="ECO:0000313" key="4">
    <source>
        <dbReference type="EMBL" id="KAF8379050.1"/>
    </source>
</evidence>
<dbReference type="GO" id="GO:0005634">
    <property type="term" value="C:nucleus"/>
    <property type="evidence" value="ECO:0007669"/>
    <property type="project" value="TreeGrafter"/>
</dbReference>
<dbReference type="InterPro" id="IPR050279">
    <property type="entry name" value="Plant_def-hormone_signal"/>
</dbReference>
<comment type="caution">
    <text evidence="4">The sequence shown here is derived from an EMBL/GenBank/DDBJ whole genome shotgun (WGS) entry which is preliminary data.</text>
</comment>
<evidence type="ECO:0000259" key="3">
    <source>
        <dbReference type="Pfam" id="PF00407"/>
    </source>
</evidence>
<accession>A0A834YHC4</accession>
<dbReference type="OrthoDB" id="1879545at2759"/>
<dbReference type="InterPro" id="IPR023393">
    <property type="entry name" value="START-like_dom_sf"/>
</dbReference>
<dbReference type="GO" id="GO:0006952">
    <property type="term" value="P:defense response"/>
    <property type="evidence" value="ECO:0007669"/>
    <property type="project" value="InterPro"/>
</dbReference>
<dbReference type="GO" id="GO:0004864">
    <property type="term" value="F:protein phosphatase inhibitor activity"/>
    <property type="evidence" value="ECO:0007669"/>
    <property type="project" value="TreeGrafter"/>
</dbReference>